<dbReference type="AlphaFoldDB" id="A0A1E7QLS5"/>
<keyword evidence="1" id="KW-0040">ANK repeat</keyword>
<dbReference type="EMBL" id="MJMG01000001">
    <property type="protein sequence ID" value="OEY87169.1"/>
    <property type="molecule type" value="Genomic_DNA"/>
</dbReference>
<dbReference type="InterPro" id="IPR036770">
    <property type="entry name" value="Ankyrin_rpt-contain_sf"/>
</dbReference>
<feature type="repeat" description="ANK" evidence="1">
    <location>
        <begin position="6"/>
        <end position="38"/>
    </location>
</feature>
<gene>
    <name evidence="2" type="ORF">BIY23_01690</name>
</gene>
<accession>A0A1E7QLS5</accession>
<dbReference type="RefSeq" id="WP_070064818.1">
    <property type="nucleotide sequence ID" value="NZ_MJMG01000001.1"/>
</dbReference>
<dbReference type="SUPFAM" id="SSF48403">
    <property type="entry name" value="Ankyrin repeat"/>
    <property type="match status" value="1"/>
</dbReference>
<evidence type="ECO:0000313" key="3">
    <source>
        <dbReference type="Proteomes" id="UP000175679"/>
    </source>
</evidence>
<comment type="caution">
    <text evidence="2">The sequence shown here is derived from an EMBL/GenBank/DDBJ whole genome shotgun (WGS) entry which is preliminary data.</text>
</comment>
<dbReference type="Proteomes" id="UP000175679">
    <property type="component" value="Unassembled WGS sequence"/>
</dbReference>
<name>A0A1E7QLS5_WOLPI</name>
<organism evidence="2 3">
    <name type="scientific">Wolbachia pipientis</name>
    <dbReference type="NCBI Taxonomy" id="955"/>
    <lineage>
        <taxon>Bacteria</taxon>
        <taxon>Pseudomonadati</taxon>
        <taxon>Pseudomonadota</taxon>
        <taxon>Alphaproteobacteria</taxon>
        <taxon>Rickettsiales</taxon>
        <taxon>Anaplasmataceae</taxon>
        <taxon>Wolbachieae</taxon>
        <taxon>Wolbachia</taxon>
    </lineage>
</organism>
<proteinExistence type="predicted"/>
<evidence type="ECO:0000256" key="1">
    <source>
        <dbReference type="PROSITE-ProRule" id="PRU00023"/>
    </source>
</evidence>
<dbReference type="InterPro" id="IPR002110">
    <property type="entry name" value="Ankyrin_rpt"/>
</dbReference>
<keyword evidence="3" id="KW-1185">Reference proteome</keyword>
<sequence>MSSTGKCYTPLYTALIHNKTAIIESLFKFGARIDILDNKLPKKWIIDDVGKYNIGTLDLLLNHGISSRDKSLML</sequence>
<dbReference type="PROSITE" id="PS50088">
    <property type="entry name" value="ANK_REPEAT"/>
    <property type="match status" value="1"/>
</dbReference>
<protein>
    <submittedName>
        <fullName evidence="2">Uncharacterized protein</fullName>
    </submittedName>
</protein>
<evidence type="ECO:0000313" key="2">
    <source>
        <dbReference type="EMBL" id="OEY87169.1"/>
    </source>
</evidence>
<reference evidence="2 3" key="1">
    <citation type="submission" date="2016-09" db="EMBL/GenBank/DDBJ databases">
        <title>Genomic evidence for plant-parasitic nematodes as the earliest Wolbachia hosts.</title>
        <authorList>
            <person name="Brown A.M."/>
            <person name="Wasala S.K."/>
            <person name="Howe D.K."/>
            <person name="Peetz A.B."/>
            <person name="Zasada I.A."/>
            <person name="Denver D.R."/>
        </authorList>
    </citation>
    <scope>NUCLEOTIDE SEQUENCE [LARGE SCALE GENOMIC DNA]</scope>
    <source>
        <strain evidence="3">wPpe</strain>
    </source>
</reference>